<keyword evidence="3" id="KW-1185">Reference proteome</keyword>
<dbReference type="EMBL" id="QKTX01000031">
    <property type="protein sequence ID" value="PZV75489.1"/>
    <property type="molecule type" value="Genomic_DNA"/>
</dbReference>
<dbReference type="GO" id="GO:0009307">
    <property type="term" value="P:DNA restriction-modification system"/>
    <property type="evidence" value="ECO:0007669"/>
    <property type="project" value="InterPro"/>
</dbReference>
<keyword evidence="2" id="KW-0255">Endonuclease</keyword>
<dbReference type="GO" id="GO:0004519">
    <property type="term" value="F:endonuclease activity"/>
    <property type="evidence" value="ECO:0007669"/>
    <property type="project" value="UniProtKB-KW"/>
</dbReference>
<dbReference type="InterPro" id="IPR011335">
    <property type="entry name" value="Restrct_endonuc-II-like"/>
</dbReference>
<proteinExistence type="predicted"/>
<dbReference type="AlphaFoldDB" id="A0A326RIW0"/>
<comment type="caution">
    <text evidence="2">The sequence shown here is derived from an EMBL/GenBank/DDBJ whole genome shotgun (WGS) entry which is preliminary data.</text>
</comment>
<dbReference type="InterPro" id="IPR011856">
    <property type="entry name" value="tRNA_endonuc-like_dom_sf"/>
</dbReference>
<accession>A0A326RIW0</accession>
<gene>
    <name evidence="2" type="ORF">CLV31_1311</name>
</gene>
<dbReference type="Proteomes" id="UP000248917">
    <property type="component" value="Unassembled WGS sequence"/>
</dbReference>
<feature type="domain" description="Restriction endonuclease type IV Mrr" evidence="1">
    <location>
        <begin position="6"/>
        <end position="110"/>
    </location>
</feature>
<name>A0A326RIW0_9BACT</name>
<protein>
    <submittedName>
        <fullName evidence="2">Restriction endonuclease</fullName>
    </submittedName>
</protein>
<dbReference type="SUPFAM" id="SSF52309">
    <property type="entry name" value="N-(deoxy)ribosyltransferase-like"/>
    <property type="match status" value="1"/>
</dbReference>
<dbReference type="GO" id="GO:0003677">
    <property type="term" value="F:DNA binding"/>
    <property type="evidence" value="ECO:0007669"/>
    <property type="project" value="InterPro"/>
</dbReference>
<dbReference type="InterPro" id="IPR007560">
    <property type="entry name" value="Restrct_endonuc_IV_Mrr"/>
</dbReference>
<evidence type="ECO:0000259" key="1">
    <source>
        <dbReference type="Pfam" id="PF04471"/>
    </source>
</evidence>
<evidence type="ECO:0000313" key="2">
    <source>
        <dbReference type="EMBL" id="PZV75489.1"/>
    </source>
</evidence>
<dbReference type="OrthoDB" id="9806903at2"/>
<sequence length="350" mass="41085">MTDWSKISPDRFEQLCTEIIQSEGFYNIRRLGKTGDRGRDILAQKQTQLLYGSKETQNWVIQCKRYVSTNLTSADIGEELNKVRMHSPDYYAIILTNTLNPNVHDWLEGVKNQYPFKILVFDVDWLEEQLKRQPSLYQSYFENKERNPSFQSIHQTTDLQVYTAGQMPSEAIRGAVTWWRAQLESESKNLIKKIGFYHPEFSGCDHTGIYLSETVQEDFRMISQSNLIVAYLERDELYGTIAEIMIAYSMNKQIAIFIDESIKTEIKSSELEENSETVNSDYYAEVYQKVFKTNHSCPCDLMNELEPIHLNNYWFIIQFLKLRQPDAHIQMTNKTTVTKDMIKYLKIFTK</sequence>
<dbReference type="Gene3D" id="3.40.50.450">
    <property type="match status" value="1"/>
</dbReference>
<dbReference type="RefSeq" id="WP_111395147.1">
    <property type="nucleotide sequence ID" value="NZ_QKTX01000031.1"/>
</dbReference>
<dbReference type="SUPFAM" id="SSF52980">
    <property type="entry name" value="Restriction endonuclease-like"/>
    <property type="match status" value="1"/>
</dbReference>
<organism evidence="2 3">
    <name type="scientific">Algoriphagus aquaeductus</name>
    <dbReference type="NCBI Taxonomy" id="475299"/>
    <lineage>
        <taxon>Bacteria</taxon>
        <taxon>Pseudomonadati</taxon>
        <taxon>Bacteroidota</taxon>
        <taxon>Cytophagia</taxon>
        <taxon>Cytophagales</taxon>
        <taxon>Cyclobacteriaceae</taxon>
        <taxon>Algoriphagus</taxon>
    </lineage>
</organism>
<dbReference type="Gene3D" id="3.40.1350.10">
    <property type="match status" value="1"/>
</dbReference>
<keyword evidence="2" id="KW-0540">Nuclease</keyword>
<keyword evidence="2" id="KW-0378">Hydrolase</keyword>
<dbReference type="Pfam" id="PF04471">
    <property type="entry name" value="Mrr_cat"/>
    <property type="match status" value="1"/>
</dbReference>
<reference evidence="2 3" key="1">
    <citation type="submission" date="2018-06" db="EMBL/GenBank/DDBJ databases">
        <title>Genomic Encyclopedia of Archaeal and Bacterial Type Strains, Phase II (KMG-II): from individual species to whole genera.</title>
        <authorList>
            <person name="Goeker M."/>
        </authorList>
    </citation>
    <scope>NUCLEOTIDE SEQUENCE [LARGE SCALE GENOMIC DNA]</scope>
    <source>
        <strain evidence="2 3">T4</strain>
    </source>
</reference>
<evidence type="ECO:0000313" key="3">
    <source>
        <dbReference type="Proteomes" id="UP000248917"/>
    </source>
</evidence>